<keyword evidence="2" id="KW-1185">Reference proteome</keyword>
<name>A0ABQ5AJN3_9ASTR</name>
<proteinExistence type="predicted"/>
<organism evidence="1 2">
    <name type="scientific">Tanacetum coccineum</name>
    <dbReference type="NCBI Taxonomy" id="301880"/>
    <lineage>
        <taxon>Eukaryota</taxon>
        <taxon>Viridiplantae</taxon>
        <taxon>Streptophyta</taxon>
        <taxon>Embryophyta</taxon>
        <taxon>Tracheophyta</taxon>
        <taxon>Spermatophyta</taxon>
        <taxon>Magnoliopsida</taxon>
        <taxon>eudicotyledons</taxon>
        <taxon>Gunneridae</taxon>
        <taxon>Pentapetalae</taxon>
        <taxon>asterids</taxon>
        <taxon>campanulids</taxon>
        <taxon>Asterales</taxon>
        <taxon>Asteraceae</taxon>
        <taxon>Asteroideae</taxon>
        <taxon>Anthemideae</taxon>
        <taxon>Anthemidinae</taxon>
        <taxon>Tanacetum</taxon>
    </lineage>
</organism>
<reference evidence="1" key="2">
    <citation type="submission" date="2022-01" db="EMBL/GenBank/DDBJ databases">
        <authorList>
            <person name="Yamashiro T."/>
            <person name="Shiraishi A."/>
            <person name="Satake H."/>
            <person name="Nakayama K."/>
        </authorList>
    </citation>
    <scope>NUCLEOTIDE SEQUENCE</scope>
</reference>
<sequence>MFNHLKSKLIAQFLWPKILNADTNYVELVDAKANVHMVKMERDFEDSAWSFNGNQWVTFILTVKDLDPKIIHFDQIDIKTFLVNFYAKDGDEIDYGFTKDHEMKCVIVGCNDPQMYRPIPHKLMLNSKVNRDGKRVPIVFNGIVLEMQVSYYVCSKKTLVGVAFTGIEWERLCEAVMFSATKAIIISSDESRDLFAGKVINGFVLDPETKFDSAIGEFSNGGAYSEKTFISEFCLCTDTKGYMILNL</sequence>
<comment type="caution">
    <text evidence="1">The sequence shown here is derived from an EMBL/GenBank/DDBJ whole genome shotgun (WGS) entry which is preliminary data.</text>
</comment>
<accession>A0ABQ5AJN3</accession>
<evidence type="ECO:0000313" key="1">
    <source>
        <dbReference type="EMBL" id="GJT01378.1"/>
    </source>
</evidence>
<dbReference type="Proteomes" id="UP001151760">
    <property type="component" value="Unassembled WGS sequence"/>
</dbReference>
<protein>
    <submittedName>
        <fullName evidence="1">Uncharacterized protein</fullName>
    </submittedName>
</protein>
<reference evidence="1" key="1">
    <citation type="journal article" date="2022" name="Int. J. Mol. Sci.">
        <title>Draft Genome of Tanacetum Coccineum: Genomic Comparison of Closely Related Tanacetum-Family Plants.</title>
        <authorList>
            <person name="Yamashiro T."/>
            <person name="Shiraishi A."/>
            <person name="Nakayama K."/>
            <person name="Satake H."/>
        </authorList>
    </citation>
    <scope>NUCLEOTIDE SEQUENCE</scope>
</reference>
<gene>
    <name evidence="1" type="ORF">Tco_0822547</name>
</gene>
<dbReference type="EMBL" id="BQNB010012265">
    <property type="protein sequence ID" value="GJT01378.1"/>
    <property type="molecule type" value="Genomic_DNA"/>
</dbReference>
<evidence type="ECO:0000313" key="2">
    <source>
        <dbReference type="Proteomes" id="UP001151760"/>
    </source>
</evidence>